<accession>A0A3G2L7F7</accession>
<gene>
    <name evidence="2" type="ORF">D1013_12680</name>
</gene>
<keyword evidence="3" id="KW-1185">Reference proteome</keyword>
<dbReference type="GO" id="GO:0008237">
    <property type="term" value="F:metallopeptidase activity"/>
    <property type="evidence" value="ECO:0007669"/>
    <property type="project" value="UniProtKB-KW"/>
</dbReference>
<evidence type="ECO:0000313" key="2">
    <source>
        <dbReference type="EMBL" id="AYN68166.1"/>
    </source>
</evidence>
<keyword evidence="2" id="KW-0482">Metalloprotease</keyword>
<proteinExistence type="predicted"/>
<evidence type="ECO:0000313" key="3">
    <source>
        <dbReference type="Proteomes" id="UP000276309"/>
    </source>
</evidence>
<keyword evidence="2" id="KW-0378">Hydrolase</keyword>
<dbReference type="SUPFAM" id="SSF55486">
    <property type="entry name" value="Metalloproteases ('zincins'), catalytic domain"/>
    <property type="match status" value="1"/>
</dbReference>
<dbReference type="GO" id="GO:0006508">
    <property type="term" value="P:proteolysis"/>
    <property type="evidence" value="ECO:0007669"/>
    <property type="project" value="UniProtKB-KW"/>
</dbReference>
<dbReference type="OrthoDB" id="9813075at2"/>
<keyword evidence="1" id="KW-0732">Signal</keyword>
<evidence type="ECO:0000256" key="1">
    <source>
        <dbReference type="SAM" id="SignalP"/>
    </source>
</evidence>
<sequence length="952" mass="111537">MNLIVRHSISTILASALAMLATVFSFAQHTNTLTVTLDGDTKEISVQQEFAYENNSDIILNVLYFNDWAHAYSNKNTGLAKRFDEEFKRSLHLAKDSERGYTKILSAVDDNYRGLRWKRTTEQDIIRIELNSPLMPGESAKFFLTYTVKLPANKFTPYGYDKNNNYYLKDWYLTPAYFDGEWHLYSNKNLEDLYTGVTKTNVNFNFPTSLNLVSNFDVLGSSSFPNGQIAQLRSIQQKNCEIILTSTKRFTTHVTPEMTVITDIESARYNDIAKGISVNRITKFIEENLGVYPHSHLLVSEIDYNKNPLYGINQLPSFIRPYEEQFQYEMKFLKTALINILEETLFLDPRKDQWLSDAIANYLMIAYVEEFYPDQKLLGKLSKIWGLRSFNLAKMDFNEQYPFLYMLTARKNLDQPLLTSNDSLIKFNQKIANKYKAGLGLSYLASYVGKDKVDKGIKTFYKHYKLSRVKTLDFESILKRMTNSNIDWFFQDYVSTDRKIDFKIKKVEKTEDSLYVTLKNKKGTNVPISLFGLKNDSVVSKYWFSDIETEKTVAIPRKDEKRLVLNYDQKIPEFNQRDNWKSLGGFFSSNKKLKFTFFRDSENPYYNQVFYVPVLNFNIYDGWTPGMRLYNKTLLERPFVYDFSPSYSFREKSFVGSGSFSYRKYLSKSGLYVANYGLGASTYHFQENSRYSKITPSFSLGWRPENLISNKREFLTFRFVNVLRDKDESLTDFETPPDYGVFNARYTNRNPGIINYLSWFADAQHAKDFSKLAFELEYRQLFENNRQFNLRFFAGKFLRNKTTDYTDPNYFSFALDRPTDYLFDYGYLGRSEDSGIYSQQIIIAEGGFKSFLPQQYRFANDWMTTINTSVNLWRWIEVYGDLGYVKNKGIPGKFVYDSGIRLNLLTDYFELYFPLYSNNGWEVGQPNYGERIRFIITVSPKTLTGLFTRKWF</sequence>
<feature type="chain" id="PRO_5018225720" evidence="1">
    <location>
        <begin position="28"/>
        <end position="952"/>
    </location>
</feature>
<name>A0A3G2L7F7_9FLAO</name>
<feature type="signal peptide" evidence="1">
    <location>
        <begin position="1"/>
        <end position="27"/>
    </location>
</feature>
<dbReference type="AlphaFoldDB" id="A0A3G2L7F7"/>
<protein>
    <submittedName>
        <fullName evidence="2">Metalloprotease</fullName>
    </submittedName>
</protein>
<dbReference type="Gene3D" id="1.10.390.10">
    <property type="entry name" value="Neutral Protease Domain 2"/>
    <property type="match status" value="1"/>
</dbReference>
<dbReference type="Proteomes" id="UP000276309">
    <property type="component" value="Chromosome"/>
</dbReference>
<dbReference type="InterPro" id="IPR027268">
    <property type="entry name" value="Peptidase_M4/M1_CTD_sf"/>
</dbReference>
<organism evidence="2 3">
    <name type="scientific">Euzebyella marina</name>
    <dbReference type="NCBI Taxonomy" id="1761453"/>
    <lineage>
        <taxon>Bacteria</taxon>
        <taxon>Pseudomonadati</taxon>
        <taxon>Bacteroidota</taxon>
        <taxon>Flavobacteriia</taxon>
        <taxon>Flavobacteriales</taxon>
        <taxon>Flavobacteriaceae</taxon>
        <taxon>Euzebyella</taxon>
    </lineage>
</organism>
<keyword evidence="2" id="KW-0645">Protease</keyword>
<reference evidence="2 3" key="1">
    <citation type="submission" date="2018-08" db="EMBL/GenBank/DDBJ databases">
        <title>The reduced genetic potential of extracellular carbohydrate catabolism in Euzebyella marina RN62, a Flavobacteriia bacterium isolated from the hadal water.</title>
        <authorList>
            <person name="Xue C."/>
        </authorList>
    </citation>
    <scope>NUCLEOTIDE SEQUENCE [LARGE SCALE GENOMIC DNA]</scope>
    <source>
        <strain evidence="2 3">RN62</strain>
    </source>
</reference>
<dbReference type="KEGG" id="emar:D1013_12680"/>
<dbReference type="EMBL" id="CP032050">
    <property type="protein sequence ID" value="AYN68166.1"/>
    <property type="molecule type" value="Genomic_DNA"/>
</dbReference>